<dbReference type="EMBL" id="GGEC01055966">
    <property type="protein sequence ID" value="MBX36450.1"/>
    <property type="molecule type" value="Transcribed_RNA"/>
</dbReference>
<reference evidence="2" key="1">
    <citation type="submission" date="2018-02" db="EMBL/GenBank/DDBJ databases">
        <title>Rhizophora mucronata_Transcriptome.</title>
        <authorList>
            <person name="Meera S.P."/>
            <person name="Sreeshan A."/>
            <person name="Augustine A."/>
        </authorList>
    </citation>
    <scope>NUCLEOTIDE SEQUENCE</scope>
    <source>
        <tissue evidence="2">Leaf</tissue>
    </source>
</reference>
<evidence type="ECO:0000256" key="1">
    <source>
        <dbReference type="SAM" id="MobiDB-lite"/>
    </source>
</evidence>
<feature type="region of interest" description="Disordered" evidence="1">
    <location>
        <begin position="12"/>
        <end position="35"/>
    </location>
</feature>
<sequence>MRALMANAEALFPSREMSEEEGRERSLIGSQTSKEANGSKMLLPWLPKKLGINAISSSLSHNTSWKIRI</sequence>
<proteinExistence type="predicted"/>
<feature type="compositionally biased region" description="Basic and acidic residues" evidence="1">
    <location>
        <begin position="16"/>
        <end position="26"/>
    </location>
</feature>
<evidence type="ECO:0000313" key="2">
    <source>
        <dbReference type="EMBL" id="MBX36450.1"/>
    </source>
</evidence>
<protein>
    <submittedName>
        <fullName evidence="2">Heat-shock protein</fullName>
    </submittedName>
</protein>
<organism evidence="2">
    <name type="scientific">Rhizophora mucronata</name>
    <name type="common">Asiatic mangrove</name>
    <dbReference type="NCBI Taxonomy" id="61149"/>
    <lineage>
        <taxon>Eukaryota</taxon>
        <taxon>Viridiplantae</taxon>
        <taxon>Streptophyta</taxon>
        <taxon>Embryophyta</taxon>
        <taxon>Tracheophyta</taxon>
        <taxon>Spermatophyta</taxon>
        <taxon>Magnoliopsida</taxon>
        <taxon>eudicotyledons</taxon>
        <taxon>Gunneridae</taxon>
        <taxon>Pentapetalae</taxon>
        <taxon>rosids</taxon>
        <taxon>fabids</taxon>
        <taxon>Malpighiales</taxon>
        <taxon>Rhizophoraceae</taxon>
        <taxon>Rhizophora</taxon>
    </lineage>
</organism>
<accession>A0A2P2N1V8</accession>
<dbReference type="AlphaFoldDB" id="A0A2P2N1V8"/>
<name>A0A2P2N1V8_RHIMU</name>